<dbReference type="PANTHER" id="PTHR48059:SF30">
    <property type="entry name" value="OS06G0587000 PROTEIN"/>
    <property type="match status" value="1"/>
</dbReference>
<feature type="domain" description="Leucine-rich repeat-containing N-terminal plant-type" evidence="5">
    <location>
        <begin position="13"/>
        <end position="33"/>
    </location>
</feature>
<dbReference type="EMBL" id="EQ973941">
    <property type="protein sequence ID" value="EEF37823.1"/>
    <property type="molecule type" value="Genomic_DNA"/>
</dbReference>
<evidence type="ECO:0000259" key="5">
    <source>
        <dbReference type="Pfam" id="PF08263"/>
    </source>
</evidence>
<evidence type="ECO:0000256" key="1">
    <source>
        <dbReference type="ARBA" id="ARBA00004196"/>
    </source>
</evidence>
<dbReference type="PANTHER" id="PTHR48059">
    <property type="entry name" value="POLYGALACTURONASE INHIBITOR 1"/>
    <property type="match status" value="1"/>
</dbReference>
<dbReference type="SUPFAM" id="SSF52058">
    <property type="entry name" value="L domain-like"/>
    <property type="match status" value="1"/>
</dbReference>
<dbReference type="InParanoid" id="B9SF46"/>
<keyword evidence="3" id="KW-0677">Repeat</keyword>
<dbReference type="InterPro" id="IPR051848">
    <property type="entry name" value="PGIP"/>
</dbReference>
<organism evidence="6 7">
    <name type="scientific">Ricinus communis</name>
    <name type="common">Castor bean</name>
    <dbReference type="NCBI Taxonomy" id="3988"/>
    <lineage>
        <taxon>Eukaryota</taxon>
        <taxon>Viridiplantae</taxon>
        <taxon>Streptophyta</taxon>
        <taxon>Embryophyta</taxon>
        <taxon>Tracheophyta</taxon>
        <taxon>Spermatophyta</taxon>
        <taxon>Magnoliopsida</taxon>
        <taxon>eudicotyledons</taxon>
        <taxon>Gunneridae</taxon>
        <taxon>Pentapetalae</taxon>
        <taxon>rosids</taxon>
        <taxon>fabids</taxon>
        <taxon>Malpighiales</taxon>
        <taxon>Euphorbiaceae</taxon>
        <taxon>Acalyphoideae</taxon>
        <taxon>Acalypheae</taxon>
        <taxon>Ricinus</taxon>
    </lineage>
</organism>
<proteinExistence type="predicted"/>
<keyword evidence="2" id="KW-0433">Leucine-rich repeat</keyword>
<dbReference type="Gene3D" id="3.80.10.10">
    <property type="entry name" value="Ribonuclease Inhibitor"/>
    <property type="match status" value="1"/>
</dbReference>
<dbReference type="InterPro" id="IPR013210">
    <property type="entry name" value="LRR_N_plant-typ"/>
</dbReference>
<feature type="signal peptide" evidence="4">
    <location>
        <begin position="1"/>
        <end position="21"/>
    </location>
</feature>
<dbReference type="Proteomes" id="UP000008311">
    <property type="component" value="Unassembled WGS sequence"/>
</dbReference>
<name>B9SF46_RICCO</name>
<comment type="subcellular location">
    <subcellularLocation>
        <location evidence="1">Cell envelope</location>
    </subcellularLocation>
</comment>
<protein>
    <recommendedName>
        <fullName evidence="5">Leucine-rich repeat-containing N-terminal plant-type domain-containing protein</fullName>
    </recommendedName>
</protein>
<feature type="chain" id="PRO_5002889334" description="Leucine-rich repeat-containing N-terminal plant-type domain-containing protein" evidence="4">
    <location>
        <begin position="22"/>
        <end position="106"/>
    </location>
</feature>
<keyword evidence="7" id="KW-1185">Reference proteome</keyword>
<dbReference type="Pfam" id="PF08263">
    <property type="entry name" value="LRRNT_2"/>
    <property type="match status" value="1"/>
</dbReference>
<evidence type="ECO:0000256" key="4">
    <source>
        <dbReference type="SAM" id="SignalP"/>
    </source>
</evidence>
<reference evidence="7" key="1">
    <citation type="journal article" date="2010" name="Nat. Biotechnol.">
        <title>Draft genome sequence of the oilseed species Ricinus communis.</title>
        <authorList>
            <person name="Chan A.P."/>
            <person name="Crabtree J."/>
            <person name="Zhao Q."/>
            <person name="Lorenzi H."/>
            <person name="Orvis J."/>
            <person name="Puiu D."/>
            <person name="Melake-Berhan A."/>
            <person name="Jones K.M."/>
            <person name="Redman J."/>
            <person name="Chen G."/>
            <person name="Cahoon E.B."/>
            <person name="Gedil M."/>
            <person name="Stanke M."/>
            <person name="Haas B.J."/>
            <person name="Wortman J.R."/>
            <person name="Fraser-Liggett C.M."/>
            <person name="Ravel J."/>
            <person name="Rabinowicz P.D."/>
        </authorList>
    </citation>
    <scope>NUCLEOTIDE SEQUENCE [LARGE SCALE GENOMIC DNA]</scope>
    <source>
        <strain evidence="7">cv. Hale</strain>
    </source>
</reference>
<keyword evidence="4" id="KW-0732">Signal</keyword>
<evidence type="ECO:0000313" key="6">
    <source>
        <dbReference type="EMBL" id="EEF37823.1"/>
    </source>
</evidence>
<accession>B9SF46</accession>
<dbReference type="STRING" id="3988.B9SF46"/>
<gene>
    <name evidence="6" type="ORF">RCOM_1213970</name>
</gene>
<evidence type="ECO:0000313" key="7">
    <source>
        <dbReference type="Proteomes" id="UP000008311"/>
    </source>
</evidence>
<evidence type="ECO:0000256" key="3">
    <source>
        <dbReference type="ARBA" id="ARBA00022737"/>
    </source>
</evidence>
<dbReference type="InterPro" id="IPR032675">
    <property type="entry name" value="LRR_dom_sf"/>
</dbReference>
<sequence length="106" mass="11702">MDVNFAWILLILEALANWTEAYHHCNWSGVVCDPPSNRVISISTAEKQLQGQISPFLGNLCALQGPIPSELGNLQNLQYVHLGANLSNGNNSEREGPDLKRSIIEF</sequence>
<evidence type="ECO:0000256" key="2">
    <source>
        <dbReference type="ARBA" id="ARBA00022614"/>
    </source>
</evidence>
<dbReference type="AlphaFoldDB" id="B9SF46"/>